<keyword evidence="3" id="KW-1185">Reference proteome</keyword>
<dbReference type="EMBL" id="JAVTTO010000002">
    <property type="protein sequence ID" value="MDT7831869.1"/>
    <property type="molecule type" value="Genomic_DNA"/>
</dbReference>
<keyword evidence="1" id="KW-0472">Membrane</keyword>
<reference evidence="2 3" key="1">
    <citation type="submission" date="2023-09" db="EMBL/GenBank/DDBJ databases">
        <title>Novel taxa isolated from Blanes Bay.</title>
        <authorList>
            <person name="Rey-Velasco X."/>
            <person name="Lucena T."/>
        </authorList>
    </citation>
    <scope>NUCLEOTIDE SEQUENCE [LARGE SCALE GENOMIC DNA]</scope>
    <source>
        <strain evidence="2 3">S356</strain>
    </source>
</reference>
<dbReference type="RefSeq" id="WP_349241124.1">
    <property type="nucleotide sequence ID" value="NZ_JAVTTO010000002.1"/>
</dbReference>
<dbReference type="SUPFAM" id="SSF53300">
    <property type="entry name" value="vWA-like"/>
    <property type="match status" value="1"/>
</dbReference>
<accession>A0ABU3LDU5</accession>
<protein>
    <submittedName>
        <fullName evidence="2">VWA domain-containing protein</fullName>
    </submittedName>
</protein>
<feature type="transmembrane region" description="Helical" evidence="1">
    <location>
        <begin position="651"/>
        <end position="668"/>
    </location>
</feature>
<keyword evidence="1" id="KW-0812">Transmembrane</keyword>
<keyword evidence="1" id="KW-1133">Transmembrane helix</keyword>
<feature type="transmembrane region" description="Helical" evidence="1">
    <location>
        <begin position="33"/>
        <end position="54"/>
    </location>
</feature>
<evidence type="ECO:0000313" key="2">
    <source>
        <dbReference type="EMBL" id="MDT7831869.1"/>
    </source>
</evidence>
<dbReference type="PANTHER" id="PTHR37947:SF1">
    <property type="entry name" value="BLL2462 PROTEIN"/>
    <property type="match status" value="1"/>
</dbReference>
<sequence>MNSSSFFFVIIALVLALCIAYFQYFYKSKDRRPLIFALFGLRSASIFLILLLFFNPTIKKTELQTNKPVLAVLVDNSQSSEYFNEQQEISRLVGKFKSDQLLNDKFTLSFFSFGNSFQTLDSLTFLEPQTNINQAIESVNTVYKEAISPIVLITDGNQTLGNDYEYSSTSKQIYPLIIGDTVKHKDLRVSQLNVNKYSYLGNSFPVEALLYYEGNQSISSEFVIHKNGKRVFSKKISFSNDKRSITVETSLPSSQKGKNYYTASIKPISDEKNIANNTKNFSVEVIDEQTKIGIITSVLHPDIGAIKKSIETNKQRKVAIKVINNDIFKTTDYQLVIMYQPNSLFNKLIAEIKKEKSNYLIITGSKTDWSFVNSLQLGISKNAISKDENYLANFNQNFLTFGQSDIGFEQFSPLQDKFGEITVSKPFEPILYQNINGISLNVPLLAMLEENNQKSAFLLGEGIWKWRATSYLNSNSFTDFDSFVSNVVQYLASTKARKRLDVTMDPIFPSNATIDITAFYVDSNYKFDDRATITMELSSTENTIKRELPFSVIGNAYQLNIEDLPAGDYTYKVSVKDQNISSNGTFRVTTFNVEEQFTSTNTEKLNRLADRTGGESFYKTKFQDLKKSLLENTDYFTTQKTITKDKNIIDWYWVLLIALFLLTVEWFIRKYYGKI</sequence>
<dbReference type="PANTHER" id="PTHR37947">
    <property type="entry name" value="BLL2462 PROTEIN"/>
    <property type="match status" value="1"/>
</dbReference>
<proteinExistence type="predicted"/>
<comment type="caution">
    <text evidence="2">The sequence shown here is derived from an EMBL/GenBank/DDBJ whole genome shotgun (WGS) entry which is preliminary data.</text>
</comment>
<evidence type="ECO:0000256" key="1">
    <source>
        <dbReference type="SAM" id="Phobius"/>
    </source>
</evidence>
<dbReference type="InterPro" id="IPR036465">
    <property type="entry name" value="vWFA_dom_sf"/>
</dbReference>
<name>A0ABU3LDU5_9FLAO</name>
<feature type="transmembrane region" description="Helical" evidence="1">
    <location>
        <begin position="6"/>
        <end position="26"/>
    </location>
</feature>
<dbReference type="Proteomes" id="UP001257277">
    <property type="component" value="Unassembled WGS sequence"/>
</dbReference>
<evidence type="ECO:0000313" key="3">
    <source>
        <dbReference type="Proteomes" id="UP001257277"/>
    </source>
</evidence>
<gene>
    <name evidence="2" type="ORF">RQM59_05725</name>
</gene>
<organism evidence="2 3">
    <name type="scientific">Asprobacillus argus</name>
    <dbReference type="NCBI Taxonomy" id="3076534"/>
    <lineage>
        <taxon>Bacteria</taxon>
        <taxon>Pseudomonadati</taxon>
        <taxon>Bacteroidota</taxon>
        <taxon>Flavobacteriia</taxon>
        <taxon>Flavobacteriales</taxon>
        <taxon>Flavobacteriaceae</taxon>
        <taxon>Asprobacillus</taxon>
    </lineage>
</organism>